<dbReference type="InterPro" id="IPR004389">
    <property type="entry name" value="Ribosomal_uL18_bac-type"/>
</dbReference>
<evidence type="ECO:0000256" key="7">
    <source>
        <dbReference type="HAMAP-Rule" id="MF_01337"/>
    </source>
</evidence>
<dbReference type="HAMAP" id="MF_01337_B">
    <property type="entry name" value="Ribosomal_uL18_B"/>
    <property type="match status" value="1"/>
</dbReference>
<dbReference type="NCBIfam" id="TIGR00060">
    <property type="entry name" value="L18_bact"/>
    <property type="match status" value="1"/>
</dbReference>
<dbReference type="GO" id="GO:0005840">
    <property type="term" value="C:ribosome"/>
    <property type="evidence" value="ECO:0007669"/>
    <property type="project" value="UniProtKB-KW"/>
</dbReference>
<dbReference type="PANTHER" id="PTHR12899:SF3">
    <property type="entry name" value="LARGE RIBOSOMAL SUBUNIT PROTEIN UL18M"/>
    <property type="match status" value="1"/>
</dbReference>
<protein>
    <recommendedName>
        <fullName evidence="6 7">Large ribosomal subunit protein uL18</fullName>
    </recommendedName>
</protein>
<dbReference type="Gene3D" id="3.30.420.100">
    <property type="match status" value="1"/>
</dbReference>
<evidence type="ECO:0000256" key="1">
    <source>
        <dbReference type="ARBA" id="ARBA00007116"/>
    </source>
</evidence>
<dbReference type="Proteomes" id="UP001304683">
    <property type="component" value="Chromosome"/>
</dbReference>
<keyword evidence="4 7" id="KW-0689">Ribosomal protein</keyword>
<dbReference type="RefSeq" id="WP_135224526.1">
    <property type="nucleotide sequence ID" value="NZ_CP132508.1"/>
</dbReference>
<evidence type="ECO:0000256" key="8">
    <source>
        <dbReference type="SAM" id="MobiDB-lite"/>
    </source>
</evidence>
<dbReference type="PANTHER" id="PTHR12899">
    <property type="entry name" value="39S RIBOSOMAL PROTEIN L18, MITOCHONDRIAL"/>
    <property type="match status" value="1"/>
</dbReference>
<evidence type="ECO:0000256" key="6">
    <source>
        <dbReference type="ARBA" id="ARBA00035197"/>
    </source>
</evidence>
<comment type="similarity">
    <text evidence="1 7">Belongs to the universal ribosomal protein uL18 family.</text>
</comment>
<evidence type="ECO:0000313" key="9">
    <source>
        <dbReference type="EMBL" id="WPD19027.1"/>
    </source>
</evidence>
<keyword evidence="2 7" id="KW-0699">rRNA-binding</keyword>
<dbReference type="CDD" id="cd00432">
    <property type="entry name" value="Ribosomal_L18_L5e"/>
    <property type="match status" value="1"/>
</dbReference>
<dbReference type="InterPro" id="IPR005484">
    <property type="entry name" value="Ribosomal_uL18_bac/plant/anim"/>
</dbReference>
<sequence length="124" mass="13853">MARKPKTREEARQRRHRRVRKKVFGTPERPRLNVYRSLKHIYAQVIDDEAGVTLVAASTVEPELREAVGGYGGNVEAAKVVGRAIAQRALARGITKVVFDRGGYRYHGRVKALAEAAREAGLQF</sequence>
<evidence type="ECO:0000256" key="5">
    <source>
        <dbReference type="ARBA" id="ARBA00023274"/>
    </source>
</evidence>
<comment type="subunit">
    <text evidence="7">Part of the 50S ribosomal subunit; part of the 5S rRNA/L5/L18/L25 subcomplex. Contacts the 5S and 23S rRNAs.</text>
</comment>
<evidence type="ECO:0000256" key="4">
    <source>
        <dbReference type="ARBA" id="ARBA00022980"/>
    </source>
</evidence>
<proteinExistence type="inferred from homology"/>
<keyword evidence="5 7" id="KW-0687">Ribonucleoprotein</keyword>
<evidence type="ECO:0000313" key="10">
    <source>
        <dbReference type="Proteomes" id="UP001304683"/>
    </source>
</evidence>
<dbReference type="InterPro" id="IPR057268">
    <property type="entry name" value="Ribosomal_L18"/>
</dbReference>
<accession>A0ABZ0QR56</accession>
<organism evidence="9 10">
    <name type="scientific">Thermaerobacter composti</name>
    <dbReference type="NCBI Taxonomy" id="554949"/>
    <lineage>
        <taxon>Bacteria</taxon>
        <taxon>Bacillati</taxon>
        <taxon>Bacillota</taxon>
        <taxon>Clostridia</taxon>
        <taxon>Eubacteriales</taxon>
        <taxon>Clostridiales Family XVII. Incertae Sedis</taxon>
        <taxon>Thermaerobacter</taxon>
    </lineage>
</organism>
<gene>
    <name evidence="7 9" type="primary">rplR</name>
    <name evidence="9" type="ORF">Q5761_11860</name>
</gene>
<keyword evidence="10" id="KW-1185">Reference proteome</keyword>
<dbReference type="Pfam" id="PF00861">
    <property type="entry name" value="Ribosomal_L18p"/>
    <property type="match status" value="1"/>
</dbReference>
<reference evidence="9 10" key="1">
    <citation type="submission" date="2023-08" db="EMBL/GenBank/DDBJ databases">
        <title>Genome sequence of Thermaerobacter compostii strain Ins1, a spore-forming filamentous bacterium isolated from a deep geothermal reservoir.</title>
        <authorList>
            <person name="Bregnard D."/>
            <person name="Gonzalez D."/>
            <person name="Junier P."/>
        </authorList>
    </citation>
    <scope>NUCLEOTIDE SEQUENCE [LARGE SCALE GENOMIC DNA]</scope>
    <source>
        <strain evidence="9 10">Ins1</strain>
    </source>
</reference>
<comment type="function">
    <text evidence="7">This is one of the proteins that bind and probably mediate the attachment of the 5S RNA into the large ribosomal subunit, where it forms part of the central protuberance.</text>
</comment>
<dbReference type="EMBL" id="CP132508">
    <property type="protein sequence ID" value="WPD19027.1"/>
    <property type="molecule type" value="Genomic_DNA"/>
</dbReference>
<feature type="region of interest" description="Disordered" evidence="8">
    <location>
        <begin position="1"/>
        <end position="21"/>
    </location>
</feature>
<dbReference type="SUPFAM" id="SSF53137">
    <property type="entry name" value="Translational machinery components"/>
    <property type="match status" value="1"/>
</dbReference>
<keyword evidence="3 7" id="KW-0694">RNA-binding</keyword>
<name>A0ABZ0QR56_9FIRM</name>
<evidence type="ECO:0000256" key="2">
    <source>
        <dbReference type="ARBA" id="ARBA00022730"/>
    </source>
</evidence>
<evidence type="ECO:0000256" key="3">
    <source>
        <dbReference type="ARBA" id="ARBA00022884"/>
    </source>
</evidence>